<name>A0ABS2FHD4_9CLOT</name>
<accession>A0ABS2FHD4</accession>
<dbReference type="Gene3D" id="1.10.1220.10">
    <property type="entry name" value="Met repressor-like"/>
    <property type="match status" value="1"/>
</dbReference>
<evidence type="ECO:0000259" key="1">
    <source>
        <dbReference type="Pfam" id="PF19839"/>
    </source>
</evidence>
<reference evidence="2 3" key="1">
    <citation type="journal article" date="2021" name="Sci. Rep.">
        <title>The distribution of antibiotic resistance genes in chicken gut microbiota commensals.</title>
        <authorList>
            <person name="Juricova H."/>
            <person name="Matiasovicova J."/>
            <person name="Kubasova T."/>
            <person name="Cejkova D."/>
            <person name="Rychlik I."/>
        </authorList>
    </citation>
    <scope>NUCLEOTIDE SEQUENCE [LARGE SCALE GENOMIC DNA]</scope>
    <source>
        <strain evidence="2 3">An435</strain>
    </source>
</reference>
<dbReference type="SUPFAM" id="SSF47598">
    <property type="entry name" value="Ribbon-helix-helix"/>
    <property type="match status" value="1"/>
</dbReference>
<dbReference type="Proteomes" id="UP000767334">
    <property type="component" value="Unassembled WGS sequence"/>
</dbReference>
<evidence type="ECO:0000313" key="3">
    <source>
        <dbReference type="Proteomes" id="UP000767334"/>
    </source>
</evidence>
<comment type="caution">
    <text evidence="2">The sequence shown here is derived from an EMBL/GenBank/DDBJ whole genome shotgun (WGS) entry which is preliminary data.</text>
</comment>
<gene>
    <name evidence="2" type="ORF">H6A19_11495</name>
</gene>
<dbReference type="InterPro" id="IPR013321">
    <property type="entry name" value="Arc_rbn_hlx_hlx"/>
</dbReference>
<dbReference type="InterPro" id="IPR010985">
    <property type="entry name" value="Ribbon_hlx_hlx"/>
</dbReference>
<protein>
    <submittedName>
        <fullName evidence="2">Type II toxin-antitoxin system RelB/DinJ family antitoxin</fullName>
    </submittedName>
</protein>
<feature type="domain" description="Ribbon-helix-helix protein RHH" evidence="1">
    <location>
        <begin position="7"/>
        <end position="47"/>
    </location>
</feature>
<organism evidence="2 3">
    <name type="scientific">Clostridium saudiense</name>
    <dbReference type="NCBI Taxonomy" id="1414720"/>
    <lineage>
        <taxon>Bacteria</taxon>
        <taxon>Bacillati</taxon>
        <taxon>Bacillota</taxon>
        <taxon>Clostridia</taxon>
        <taxon>Eubacteriales</taxon>
        <taxon>Clostridiaceae</taxon>
        <taxon>Clostridium</taxon>
    </lineage>
</organism>
<dbReference type="InterPro" id="IPR045559">
    <property type="entry name" value="RHH_9"/>
</dbReference>
<proteinExistence type="predicted"/>
<dbReference type="Pfam" id="PF19839">
    <property type="entry name" value="RHH_9"/>
    <property type="match status" value="1"/>
</dbReference>
<evidence type="ECO:0000313" key="2">
    <source>
        <dbReference type="EMBL" id="MBM6819950.1"/>
    </source>
</evidence>
<keyword evidence="3" id="KW-1185">Reference proteome</keyword>
<sequence>MNKNEILKMRIDSRLKAKFYEICKEQNKTMSEVLESLIKKQILESSSK</sequence>
<dbReference type="EMBL" id="JACJLL010000073">
    <property type="protein sequence ID" value="MBM6819950.1"/>
    <property type="molecule type" value="Genomic_DNA"/>
</dbReference>